<dbReference type="Proteomes" id="UP000279029">
    <property type="component" value="Chromosome"/>
</dbReference>
<dbReference type="PANTHER" id="PTHR43155:SF2">
    <property type="entry name" value="CYCLIC DI-GMP PHOSPHODIESTERASE PA4108"/>
    <property type="match status" value="1"/>
</dbReference>
<dbReference type="AlphaFoldDB" id="A0A3P7RVZ1"/>
<dbReference type="GO" id="GO:0007165">
    <property type="term" value="P:signal transduction"/>
    <property type="evidence" value="ECO:0007669"/>
    <property type="project" value="InterPro"/>
</dbReference>
<dbReference type="InterPro" id="IPR003660">
    <property type="entry name" value="HAMP_dom"/>
</dbReference>
<dbReference type="PROSITE" id="PS50885">
    <property type="entry name" value="HAMP"/>
    <property type="match status" value="1"/>
</dbReference>
<keyword evidence="5" id="KW-1185">Reference proteome</keyword>
<dbReference type="Pfam" id="PF13487">
    <property type="entry name" value="HD_5"/>
    <property type="match status" value="1"/>
</dbReference>
<dbReference type="Gene3D" id="1.10.3210.10">
    <property type="entry name" value="Hypothetical protein af1432"/>
    <property type="match status" value="1"/>
</dbReference>
<dbReference type="SUPFAM" id="SSF109604">
    <property type="entry name" value="HD-domain/PDEase-like"/>
    <property type="match status" value="1"/>
</dbReference>
<evidence type="ECO:0000256" key="1">
    <source>
        <dbReference type="SAM" id="Phobius"/>
    </source>
</evidence>
<feature type="transmembrane region" description="Helical" evidence="1">
    <location>
        <begin position="7"/>
        <end position="27"/>
    </location>
</feature>
<keyword evidence="1" id="KW-0472">Membrane</keyword>
<proteinExistence type="predicted"/>
<reference evidence="4 5" key="1">
    <citation type="submission" date="2018-09" db="EMBL/GenBank/DDBJ databases">
        <authorList>
            <person name="Postec A."/>
        </authorList>
    </citation>
    <scope>NUCLEOTIDE SEQUENCE [LARGE SCALE GENOMIC DNA]</scope>
    <source>
        <strain evidence="4">70B-A</strain>
    </source>
</reference>
<protein>
    <recommendedName>
        <fullName evidence="6">HD-GYP domain-containing protein</fullName>
    </recommendedName>
</protein>
<dbReference type="InterPro" id="IPR006675">
    <property type="entry name" value="HDIG_dom"/>
</dbReference>
<name>A0A3P7RVZ1_9FIRM</name>
<dbReference type="CDD" id="cd00077">
    <property type="entry name" value="HDc"/>
    <property type="match status" value="1"/>
</dbReference>
<evidence type="ECO:0000313" key="4">
    <source>
        <dbReference type="EMBL" id="VDN46946.1"/>
    </source>
</evidence>
<dbReference type="NCBIfam" id="TIGR00277">
    <property type="entry name" value="HDIG"/>
    <property type="match status" value="1"/>
</dbReference>
<dbReference type="InterPro" id="IPR037522">
    <property type="entry name" value="HD_GYP_dom"/>
</dbReference>
<dbReference type="GO" id="GO:0016020">
    <property type="term" value="C:membrane"/>
    <property type="evidence" value="ECO:0007669"/>
    <property type="project" value="InterPro"/>
</dbReference>
<dbReference type="InterPro" id="IPR003607">
    <property type="entry name" value="HD/PDEase_dom"/>
</dbReference>
<evidence type="ECO:0000259" key="2">
    <source>
        <dbReference type="PROSITE" id="PS50885"/>
    </source>
</evidence>
<dbReference type="Gene3D" id="6.10.340.10">
    <property type="match status" value="1"/>
</dbReference>
<sequence>MYKTMKHVIILMSIAAIIAIGMGITIINNQAWDALVDEYIADKSRQVEYFVSEQEQSLLDVIETNAVWTDLQIALDEEDDLWMEENATQYITESETMNIDLIFISNEDQSYIRSYGTDLKDVVKNSSAFKLTLEENTQNDLLVWHEGYIVLIKLVPITDNERENPEGVYGVGRTLDQTQITKMKSAIGENTIAKIDVAKSPSYQNQVSENYSIISWSKLLRYGNQNIYFNIDANVPIYQSLFVNQRKHIFIIVILLVAFVIVAELKIFRKIAKNLEVTIESVQKISNGDYKSKLKIHESKYLPEITLLSESINRLSSEIENNMEKIDNKYIQMIEIIANAMEINDSYTHQHNNLVADHALSLAKAIGFEDTDAVEVAGKLHDIGKIAIPYHILNKPGRLTNEEYEIIKKHPEEGYKIIKDTDFNQKIKDGIRYHHEWYDGTGYPLQLKGDAIPLIAQIIAIADVFDALTSDRPYRDGMSKKAAIEILIKGRGTQFNPELVQVFITLVLIM</sequence>
<dbReference type="RefSeq" id="WP_125136359.1">
    <property type="nucleotide sequence ID" value="NZ_LR130778.1"/>
</dbReference>
<dbReference type="OrthoDB" id="9804747at2"/>
<dbReference type="EMBL" id="LR130778">
    <property type="protein sequence ID" value="VDN46946.1"/>
    <property type="molecule type" value="Genomic_DNA"/>
</dbReference>
<evidence type="ECO:0008006" key="6">
    <source>
        <dbReference type="Google" id="ProtNLM"/>
    </source>
</evidence>
<dbReference type="PROSITE" id="PS51832">
    <property type="entry name" value="HD_GYP"/>
    <property type="match status" value="1"/>
</dbReference>
<feature type="transmembrane region" description="Helical" evidence="1">
    <location>
        <begin position="249"/>
        <end position="268"/>
    </location>
</feature>
<feature type="domain" description="HD-GYP" evidence="3">
    <location>
        <begin position="326"/>
        <end position="510"/>
    </location>
</feature>
<keyword evidence="1" id="KW-1133">Transmembrane helix</keyword>
<accession>A0A3P7RVZ1</accession>
<dbReference type="Pfam" id="PF05228">
    <property type="entry name" value="CHASE4"/>
    <property type="match status" value="1"/>
</dbReference>
<feature type="domain" description="HAMP" evidence="2">
    <location>
        <begin position="269"/>
        <end position="324"/>
    </location>
</feature>
<organism evidence="4 5">
    <name type="scientific">Petrocella atlantisensis</name>
    <dbReference type="NCBI Taxonomy" id="2173034"/>
    <lineage>
        <taxon>Bacteria</taxon>
        <taxon>Bacillati</taxon>
        <taxon>Bacillota</taxon>
        <taxon>Clostridia</taxon>
        <taxon>Lachnospirales</taxon>
        <taxon>Vallitaleaceae</taxon>
        <taxon>Petrocella</taxon>
    </lineage>
</organism>
<dbReference type="InterPro" id="IPR007892">
    <property type="entry name" value="CHASE4"/>
</dbReference>
<keyword evidence="1" id="KW-0812">Transmembrane</keyword>
<dbReference type="KEGG" id="cbar:PATL70BA_1072"/>
<gene>
    <name evidence="4" type="ORF">PATL70BA_1072</name>
</gene>
<dbReference type="SMART" id="SM00471">
    <property type="entry name" value="HDc"/>
    <property type="match status" value="1"/>
</dbReference>
<evidence type="ECO:0000313" key="5">
    <source>
        <dbReference type="Proteomes" id="UP000279029"/>
    </source>
</evidence>
<evidence type="ECO:0000259" key="3">
    <source>
        <dbReference type="PROSITE" id="PS51832"/>
    </source>
</evidence>
<dbReference type="PANTHER" id="PTHR43155">
    <property type="entry name" value="CYCLIC DI-GMP PHOSPHODIESTERASE PA4108-RELATED"/>
    <property type="match status" value="1"/>
</dbReference>